<organism evidence="1 2">
    <name type="scientific">Stenotrophomonas maltophilia</name>
    <name type="common">Pseudomonas maltophilia</name>
    <name type="synonym">Xanthomonas maltophilia</name>
    <dbReference type="NCBI Taxonomy" id="40324"/>
    <lineage>
        <taxon>Bacteria</taxon>
        <taxon>Pseudomonadati</taxon>
        <taxon>Pseudomonadota</taxon>
        <taxon>Gammaproteobacteria</taxon>
        <taxon>Lysobacterales</taxon>
        <taxon>Lysobacteraceae</taxon>
        <taxon>Stenotrophomonas</taxon>
        <taxon>Stenotrophomonas maltophilia group</taxon>
    </lineage>
</organism>
<gene>
    <name evidence="1" type="ORF">GAK31_00297</name>
</gene>
<evidence type="ECO:0000313" key="2">
    <source>
        <dbReference type="Proteomes" id="UP000487117"/>
    </source>
</evidence>
<comment type="caution">
    <text evidence="1">The sequence shown here is derived from an EMBL/GenBank/DDBJ whole genome shotgun (WGS) entry which is preliminary data.</text>
</comment>
<proteinExistence type="predicted"/>
<accession>A0A7V8JMX3</accession>
<dbReference type="AlphaFoldDB" id="A0A7V8JMX3"/>
<reference evidence="2" key="1">
    <citation type="journal article" date="2020" name="MBio">
        <title>Horizontal gene transfer to a defensive symbiont with a reduced genome amongst a multipartite beetle microbiome.</title>
        <authorList>
            <person name="Waterworth S.C."/>
            <person name="Florez L.V."/>
            <person name="Rees E.R."/>
            <person name="Hertweck C."/>
            <person name="Kaltenpoth M."/>
            <person name="Kwan J.C."/>
        </authorList>
    </citation>
    <scope>NUCLEOTIDE SEQUENCE [LARGE SCALE GENOMIC DNA]</scope>
</reference>
<dbReference type="Proteomes" id="UP000487117">
    <property type="component" value="Unassembled WGS sequence"/>
</dbReference>
<protein>
    <submittedName>
        <fullName evidence="1">Uncharacterized protein</fullName>
    </submittedName>
</protein>
<name>A0A7V8JMX3_STEMA</name>
<sequence length="198" mass="22504">MVLFGNAQGLYAMHLAMFHRPHDVQAVLRIHLADPAADARLRRQLQRQPALWTLEPERFDLDRLAPASPAPLQRFGAQLFRAHFERGGHPELARQQVVVDAVLLFQPLDPAYHQQPALRYRLIGTGRQRFLLKRLDSRPDADLLLAVTVSARTPQTELQRDGQGWPTDPRHWSARLSAQQGAAWTVTHVLYADDADLH</sequence>
<evidence type="ECO:0000313" key="1">
    <source>
        <dbReference type="EMBL" id="KAF1017038.1"/>
    </source>
</evidence>
<dbReference type="EMBL" id="WNDS01000001">
    <property type="protein sequence ID" value="KAF1017038.1"/>
    <property type="molecule type" value="Genomic_DNA"/>
</dbReference>